<evidence type="ECO:0000313" key="2">
    <source>
        <dbReference type="Proteomes" id="UP001139887"/>
    </source>
</evidence>
<protein>
    <recommendedName>
        <fullName evidence="3">DNA-directed RNA polymerase III subunit RPC5</fullName>
    </recommendedName>
</protein>
<dbReference type="GO" id="GO:0042797">
    <property type="term" value="P:tRNA transcription by RNA polymerase III"/>
    <property type="evidence" value="ECO:0007669"/>
    <property type="project" value="TreeGrafter"/>
</dbReference>
<dbReference type="Proteomes" id="UP001139887">
    <property type="component" value="Unassembled WGS sequence"/>
</dbReference>
<dbReference type="Pfam" id="PF04801">
    <property type="entry name" value="RPC5"/>
    <property type="match status" value="1"/>
</dbReference>
<dbReference type="InterPro" id="IPR006886">
    <property type="entry name" value="RNA_pol_III_Rpc5"/>
</dbReference>
<sequence>MSTSDVKMQEPASRGKTAAAYGLPNEEIVAELPVFLTQKLAKQLHLLQYPQKNGRVRQGELNPREARIKPIHGKLEMDIPLDVDSPMYNEERGRELGAGIGNGRQLLDITTLDSVDIPQNSDYLAGIVQNGELHLTLIDKITQLRPSLRYLDKVAEKNLTDSKLEGDDAGDEDAKAQSVQVTIRSAQAEEALRQQQNSIAFMQQKLEEEPWSDLTYYDVGTSESAAVLSRLVADNREPLVCKTDADEYLNLVIGSTAPDVV</sequence>
<evidence type="ECO:0008006" key="3">
    <source>
        <dbReference type="Google" id="ProtNLM"/>
    </source>
</evidence>
<dbReference type="PANTHER" id="PTHR12069:SF0">
    <property type="entry name" value="DNA-DIRECTED RNA POLYMERASE III SUBUNIT RPC5"/>
    <property type="match status" value="1"/>
</dbReference>
<dbReference type="EMBL" id="JANBUW010001330">
    <property type="protein sequence ID" value="KAJ2843674.1"/>
    <property type="molecule type" value="Genomic_DNA"/>
</dbReference>
<evidence type="ECO:0000313" key="1">
    <source>
        <dbReference type="EMBL" id="KAJ2843674.1"/>
    </source>
</evidence>
<comment type="caution">
    <text evidence="1">The sequence shown here is derived from an EMBL/GenBank/DDBJ whole genome shotgun (WGS) entry which is preliminary data.</text>
</comment>
<accession>A0A9W8I1I5</accession>
<dbReference type="GO" id="GO:0005666">
    <property type="term" value="C:RNA polymerase III complex"/>
    <property type="evidence" value="ECO:0007669"/>
    <property type="project" value="TreeGrafter"/>
</dbReference>
<name>A0A9W8I1I5_9FUNG</name>
<keyword evidence="2" id="KW-1185">Reference proteome</keyword>
<dbReference type="OrthoDB" id="340681at2759"/>
<reference evidence="1" key="1">
    <citation type="submission" date="2022-07" db="EMBL/GenBank/DDBJ databases">
        <title>Phylogenomic reconstructions and comparative analyses of Kickxellomycotina fungi.</title>
        <authorList>
            <person name="Reynolds N.K."/>
            <person name="Stajich J.E."/>
            <person name="Barry K."/>
            <person name="Grigoriev I.V."/>
            <person name="Crous P."/>
            <person name="Smith M.E."/>
        </authorList>
    </citation>
    <scope>NUCLEOTIDE SEQUENCE</scope>
    <source>
        <strain evidence="1">NRRL 1566</strain>
    </source>
</reference>
<dbReference type="AlphaFoldDB" id="A0A9W8I1I5"/>
<proteinExistence type="predicted"/>
<gene>
    <name evidence="1" type="ORF">IWW36_005475</name>
</gene>
<organism evidence="1 2">
    <name type="scientific">Coemansia brasiliensis</name>
    <dbReference type="NCBI Taxonomy" id="2650707"/>
    <lineage>
        <taxon>Eukaryota</taxon>
        <taxon>Fungi</taxon>
        <taxon>Fungi incertae sedis</taxon>
        <taxon>Zoopagomycota</taxon>
        <taxon>Kickxellomycotina</taxon>
        <taxon>Kickxellomycetes</taxon>
        <taxon>Kickxellales</taxon>
        <taxon>Kickxellaceae</taxon>
        <taxon>Coemansia</taxon>
    </lineage>
</organism>
<dbReference type="PANTHER" id="PTHR12069">
    <property type="entry name" value="DNA-DIRECTED RNA POLYMERASES III 80 KDA POLYPEPTIDE RNA POLYMERASE III SUBUNIT 5"/>
    <property type="match status" value="1"/>
</dbReference>